<gene>
    <name evidence="2" type="ORF">SAMN05444339_101367</name>
</gene>
<evidence type="ECO:0000259" key="1">
    <source>
        <dbReference type="Pfam" id="PF16917"/>
    </source>
</evidence>
<dbReference type="OrthoDB" id="7657788at2"/>
<feature type="domain" description="BPL/LPL catalytic" evidence="1">
    <location>
        <begin position="7"/>
        <end position="185"/>
    </location>
</feature>
<keyword evidence="2" id="KW-0436">Ligase</keyword>
<keyword evidence="3" id="KW-1185">Reference proteome</keyword>
<evidence type="ECO:0000313" key="3">
    <source>
        <dbReference type="Proteomes" id="UP000183987"/>
    </source>
</evidence>
<dbReference type="Gene3D" id="3.30.930.10">
    <property type="entry name" value="Bira Bifunctional Protein, Domain 2"/>
    <property type="match status" value="1"/>
</dbReference>
<reference evidence="3" key="1">
    <citation type="submission" date="2016-11" db="EMBL/GenBank/DDBJ databases">
        <authorList>
            <person name="Varghese N."/>
            <person name="Submissions S."/>
        </authorList>
    </citation>
    <scope>NUCLEOTIDE SEQUENCE [LARGE SCALE GENOMIC DNA]</scope>
    <source>
        <strain evidence="3">DSM 29326</strain>
    </source>
</reference>
<name>A0A1M4THQ6_LOKAT</name>
<dbReference type="Gene3D" id="2.30.30.100">
    <property type="match status" value="1"/>
</dbReference>
<dbReference type="Pfam" id="PF16917">
    <property type="entry name" value="BPL_LplA_LipB_2"/>
    <property type="match status" value="1"/>
</dbReference>
<dbReference type="EMBL" id="FQUE01000001">
    <property type="protein sequence ID" value="SHE43864.1"/>
    <property type="molecule type" value="Genomic_DNA"/>
</dbReference>
<proteinExistence type="predicted"/>
<protein>
    <submittedName>
        <fullName evidence="2">Biotin-(Acetyl-CoA carboxylase) ligase</fullName>
    </submittedName>
</protein>
<organism evidence="2 3">
    <name type="scientific">Loktanella atrilutea</name>
    <dbReference type="NCBI Taxonomy" id="366533"/>
    <lineage>
        <taxon>Bacteria</taxon>
        <taxon>Pseudomonadati</taxon>
        <taxon>Pseudomonadota</taxon>
        <taxon>Alphaproteobacteria</taxon>
        <taxon>Rhodobacterales</taxon>
        <taxon>Roseobacteraceae</taxon>
        <taxon>Loktanella</taxon>
    </lineage>
</organism>
<dbReference type="AlphaFoldDB" id="A0A1M4THQ6"/>
<dbReference type="GO" id="GO:0016874">
    <property type="term" value="F:ligase activity"/>
    <property type="evidence" value="ECO:0007669"/>
    <property type="project" value="UniProtKB-KW"/>
</dbReference>
<sequence length="234" mass="24232">MTEDDVPPLFTDYTSAGADPWPLACAAAADGTDAGLVIHDLGDDWMRAAVVFAPDLPLRQSAAMLPLCGVALQRALGILGPPALVVQLGCDGGVFVNGAGCGMVTISAATDDPDRVPDWLVIGLTLHWADDGAEGGEAPDTTTLQAEGCGEVSPAALLAGWLRQVLLVLDTWQHDGMAELHAAWTGMARGLDDTCAIAGTTGTLIGADADLNPLLKTGDRTRMMPLTTFLRKTA</sequence>
<evidence type="ECO:0000313" key="2">
    <source>
        <dbReference type="EMBL" id="SHE43864.1"/>
    </source>
</evidence>
<accession>A0A1M4THQ6</accession>
<dbReference type="Proteomes" id="UP000183987">
    <property type="component" value="Unassembled WGS sequence"/>
</dbReference>
<dbReference type="STRING" id="366533.SAMN05444339_101367"/>
<dbReference type="RefSeq" id="WP_072855486.1">
    <property type="nucleotide sequence ID" value="NZ_FQUE01000001.1"/>
</dbReference>
<dbReference type="InterPro" id="IPR004143">
    <property type="entry name" value="BPL_LPL_catalytic"/>
</dbReference>
<dbReference type="InterPro" id="IPR045864">
    <property type="entry name" value="aa-tRNA-synth_II/BPL/LPL"/>
</dbReference>